<comment type="similarity">
    <text evidence="1 2">Belongs to the OprB family.</text>
</comment>
<dbReference type="GO" id="GO:0016020">
    <property type="term" value="C:membrane"/>
    <property type="evidence" value="ECO:0007669"/>
    <property type="project" value="InterPro"/>
</dbReference>
<dbReference type="KEGG" id="swf:E3E12_05180"/>
<dbReference type="GO" id="GO:0015288">
    <property type="term" value="F:porin activity"/>
    <property type="evidence" value="ECO:0007669"/>
    <property type="project" value="InterPro"/>
</dbReference>
<dbReference type="PANTHER" id="PTHR37944">
    <property type="entry name" value="PORIN B"/>
    <property type="match status" value="1"/>
</dbReference>
<organism evidence="4 5">
    <name type="scientific">Formicincola oecophyllae</name>
    <dbReference type="NCBI Taxonomy" id="2558361"/>
    <lineage>
        <taxon>Bacteria</taxon>
        <taxon>Pseudomonadati</taxon>
        <taxon>Pseudomonadota</taxon>
        <taxon>Alphaproteobacteria</taxon>
        <taxon>Acetobacterales</taxon>
        <taxon>Acetobacteraceae</taxon>
        <taxon>Formicincola</taxon>
    </lineage>
</organism>
<evidence type="ECO:0000256" key="3">
    <source>
        <dbReference type="SAM" id="MobiDB-lite"/>
    </source>
</evidence>
<dbReference type="InterPro" id="IPR052932">
    <property type="entry name" value="OprB_Porin"/>
</dbReference>
<dbReference type="PANTHER" id="PTHR37944:SF1">
    <property type="entry name" value="PORIN B"/>
    <property type="match status" value="1"/>
</dbReference>
<evidence type="ECO:0000256" key="1">
    <source>
        <dbReference type="ARBA" id="ARBA00008769"/>
    </source>
</evidence>
<evidence type="ECO:0000313" key="5">
    <source>
        <dbReference type="Proteomes" id="UP000318709"/>
    </source>
</evidence>
<name>A0A4Y6UBA6_9PROT</name>
<dbReference type="AlphaFoldDB" id="A0A4Y6UBA6"/>
<sequence length="660" mass="71825">MNKAAPEAKVARSCASLASQPPFSTLSRLFWWARLCAVTGAASLGGATAAWADTQPADPALSVDSVTPTGPATPDLLDAPSTPIPADSALADEDTGPSSLVRRKGAIPVASSAKSAVKSEAAALLSKPLINRSNAYYPQIYQYMPGLDSEPIGGGTLARYLPLSPLPKQTGWLPDSFEDWMNWPTMTGDWDGYRTKLADMGIGISGRWLQDSAANVTGGMSRSMQYADEEGYSVDLNLQKLFRLDSDWGVIHFAGVARQGHSLAQSMPLLDSPMEIAGSGEWPHLVKLSWEKQWNRYVRTEFGELNAEDQFEASSTYWGANLYCQFESNAICGMPQSIAMNSGYGWYPTAHPGAWAKFFPTGTDEWTIQVGAYTVDNTIAGKGQGWRLSLHQKAWMDGHNGRGGYNTGIYEPPGVYKNVNGAQGAFVPVQFRWHRGGADDYSGPLQMNVTVGAYWDSSSHVDTYGNLGMFTTLPPGNALHYRHAGQPVSWNGAPGYITPHNIRNRHGAYFQWDGMLQRDKDDPRRSTAAFFSFTWGNRAAAPAPYFITFGVVRKGTFASRPEDTISIGGKVLWVSPKLTNEVGAIQRACAKNGSNGFCAAASRQGGLFRPGSESAFEMNYGYRPAWWALIRPGFQYIWSPGGTGRYKNALLLDLEAGVTF</sequence>
<dbReference type="Pfam" id="PF04966">
    <property type="entry name" value="OprB"/>
    <property type="match status" value="1"/>
</dbReference>
<feature type="region of interest" description="Disordered" evidence="3">
    <location>
        <begin position="60"/>
        <end position="99"/>
    </location>
</feature>
<reference evidence="4 5" key="1">
    <citation type="submission" date="2019-03" db="EMBL/GenBank/DDBJ databases">
        <title>The complete genome sequence of Swingsia_sp. F3b2 LMG30590(T).</title>
        <authorList>
            <person name="Chua K.-O."/>
            <person name="Chan K.-G."/>
            <person name="See-Too W.-S."/>
        </authorList>
    </citation>
    <scope>NUCLEOTIDE SEQUENCE [LARGE SCALE GENOMIC DNA]</scope>
    <source>
        <strain evidence="4 5">F3b2</strain>
    </source>
</reference>
<dbReference type="Gene3D" id="2.40.160.180">
    <property type="entry name" value="Carbohydrate-selective porin OprB"/>
    <property type="match status" value="1"/>
</dbReference>
<evidence type="ECO:0000256" key="2">
    <source>
        <dbReference type="RuleBase" id="RU363072"/>
    </source>
</evidence>
<keyword evidence="5" id="KW-1185">Reference proteome</keyword>
<gene>
    <name evidence="4" type="ORF">E3E12_05180</name>
</gene>
<dbReference type="GO" id="GO:0008643">
    <property type="term" value="P:carbohydrate transport"/>
    <property type="evidence" value="ECO:0007669"/>
    <property type="project" value="InterPro"/>
</dbReference>
<protein>
    <submittedName>
        <fullName evidence="4">Carbohydrate porin</fullName>
    </submittedName>
</protein>
<dbReference type="RefSeq" id="WP_141443389.1">
    <property type="nucleotide sequence ID" value="NZ_CP038231.1"/>
</dbReference>
<dbReference type="Proteomes" id="UP000318709">
    <property type="component" value="Chromosome"/>
</dbReference>
<evidence type="ECO:0000313" key="4">
    <source>
        <dbReference type="EMBL" id="QDH13681.1"/>
    </source>
</evidence>
<dbReference type="InterPro" id="IPR038673">
    <property type="entry name" value="OprB_sf"/>
</dbReference>
<dbReference type="EMBL" id="CP038231">
    <property type="protein sequence ID" value="QDH13681.1"/>
    <property type="molecule type" value="Genomic_DNA"/>
</dbReference>
<proteinExistence type="inferred from homology"/>
<accession>A0A4Y6UBA6</accession>
<dbReference type="OrthoDB" id="177316at2"/>
<dbReference type="InterPro" id="IPR007049">
    <property type="entry name" value="Carb-sel_porin_OprB"/>
</dbReference>